<evidence type="ECO:0000256" key="1">
    <source>
        <dbReference type="ARBA" id="ARBA00006139"/>
    </source>
</evidence>
<comment type="caution">
    <text evidence="9">Lacks conserved residue(s) required for the propagation of feature annotation.</text>
</comment>
<dbReference type="STRING" id="224999.GCA_001485475_02089"/>
<feature type="transmembrane region" description="Helical" evidence="9">
    <location>
        <begin position="121"/>
        <end position="141"/>
    </location>
</feature>
<evidence type="ECO:0000256" key="8">
    <source>
        <dbReference type="ARBA" id="ARBA00023136"/>
    </source>
</evidence>
<dbReference type="EMBL" id="DF977003">
    <property type="protein sequence ID" value="GAQ26050.1"/>
    <property type="molecule type" value="Genomic_DNA"/>
</dbReference>
<dbReference type="GO" id="GO:0005886">
    <property type="term" value="C:plasma membrane"/>
    <property type="evidence" value="ECO:0007669"/>
    <property type="project" value="UniProtKB-SubCell"/>
</dbReference>
<comment type="function">
    <text evidence="9">This protein specifically catalyzes the removal of signal peptides from prolipoproteins.</text>
</comment>
<gene>
    <name evidence="9" type="primary">lspA</name>
    <name evidence="11" type="ORF">TSYNT_9306</name>
</gene>
<keyword evidence="6 9" id="KW-0378">Hydrolase</keyword>
<sequence>MPYIILSIFIAGLDLITKYQVQKTMDPFDSIPIIKNVFHITYVQNTGAAFSILSGRIFLFISASIIIISAITFILIKYPIKQKALGIALAMVLGGAAGNFIDRMRYGYVIDFLDFRIWPVFNVADCAIVIGTIILGYFLLFRLDSEKLEFKNGRRLD</sequence>
<comment type="subcellular location">
    <subcellularLocation>
        <location evidence="9">Cell membrane</location>
        <topology evidence="9">Multi-pass membrane protein</topology>
    </subcellularLocation>
</comment>
<reference evidence="11" key="1">
    <citation type="journal article" date="2016" name="Genome Announc.">
        <title>Draft Genome Sequence of the Syntrophic Lactate-Degrading Bacterium Tepidanaerobacter syntrophicus JLT.</title>
        <authorList>
            <person name="Matsuura N."/>
            <person name="Ohashi A."/>
            <person name="Tourlousse D.M."/>
            <person name="Sekiguchi Y."/>
        </authorList>
    </citation>
    <scope>NUCLEOTIDE SEQUENCE [LARGE SCALE GENOMIC DNA]</scope>
    <source>
        <strain evidence="11">JL</strain>
    </source>
</reference>
<dbReference type="NCBIfam" id="TIGR00077">
    <property type="entry name" value="lspA"/>
    <property type="match status" value="1"/>
</dbReference>
<dbReference type="EC" id="3.4.23.36" evidence="9"/>
<feature type="transmembrane region" description="Helical" evidence="9">
    <location>
        <begin position="83"/>
        <end position="101"/>
    </location>
</feature>
<keyword evidence="12" id="KW-1185">Reference proteome</keyword>
<dbReference type="RefSeq" id="WP_059033788.1">
    <property type="nucleotide sequence ID" value="NZ_BSDN01000007.1"/>
</dbReference>
<evidence type="ECO:0000256" key="2">
    <source>
        <dbReference type="ARBA" id="ARBA00022475"/>
    </source>
</evidence>
<evidence type="ECO:0000256" key="4">
    <source>
        <dbReference type="ARBA" id="ARBA00022692"/>
    </source>
</evidence>
<dbReference type="GO" id="GO:0006508">
    <property type="term" value="P:proteolysis"/>
    <property type="evidence" value="ECO:0007669"/>
    <property type="project" value="UniProtKB-KW"/>
</dbReference>
<dbReference type="AlphaFoldDB" id="A0A0U9HGP8"/>
<comment type="similarity">
    <text evidence="1 9 10">Belongs to the peptidase A8 family.</text>
</comment>
<comment type="catalytic activity">
    <reaction evidence="9">
        <text>Release of signal peptides from bacterial membrane prolipoproteins. Hydrolyzes -Xaa-Yaa-Zaa-|-(S,diacylglyceryl)Cys-, in which Xaa is hydrophobic (preferably Leu), and Yaa (Ala or Ser) and Zaa (Gly or Ala) have small, neutral side chains.</text>
        <dbReference type="EC" id="3.4.23.36"/>
    </reaction>
</comment>
<name>A0A0U9HGP8_9FIRM</name>
<keyword evidence="4 9" id="KW-0812">Transmembrane</keyword>
<feature type="transmembrane region" description="Helical" evidence="9">
    <location>
        <begin position="57"/>
        <end position="76"/>
    </location>
</feature>
<accession>A0A0U9HGP8</accession>
<evidence type="ECO:0000256" key="5">
    <source>
        <dbReference type="ARBA" id="ARBA00022750"/>
    </source>
</evidence>
<feature type="active site" evidence="9">
    <location>
        <position position="125"/>
    </location>
</feature>
<dbReference type="Pfam" id="PF01252">
    <property type="entry name" value="Peptidase_A8"/>
    <property type="match status" value="1"/>
</dbReference>
<evidence type="ECO:0000256" key="3">
    <source>
        <dbReference type="ARBA" id="ARBA00022670"/>
    </source>
</evidence>
<dbReference type="PRINTS" id="PR00781">
    <property type="entry name" value="LIPOSIGPTASE"/>
</dbReference>
<dbReference type="UniPathway" id="UPA00665"/>
<evidence type="ECO:0000313" key="12">
    <source>
        <dbReference type="Proteomes" id="UP000062160"/>
    </source>
</evidence>
<evidence type="ECO:0000256" key="6">
    <source>
        <dbReference type="ARBA" id="ARBA00022801"/>
    </source>
</evidence>
<dbReference type="HAMAP" id="MF_00161">
    <property type="entry name" value="LspA"/>
    <property type="match status" value="1"/>
</dbReference>
<dbReference type="PANTHER" id="PTHR33695:SF1">
    <property type="entry name" value="LIPOPROTEIN SIGNAL PEPTIDASE"/>
    <property type="match status" value="1"/>
</dbReference>
<evidence type="ECO:0000256" key="10">
    <source>
        <dbReference type="RuleBase" id="RU004181"/>
    </source>
</evidence>
<evidence type="ECO:0000256" key="9">
    <source>
        <dbReference type="HAMAP-Rule" id="MF_00161"/>
    </source>
</evidence>
<dbReference type="OrthoDB" id="9810259at2"/>
<dbReference type="GO" id="GO:0004190">
    <property type="term" value="F:aspartic-type endopeptidase activity"/>
    <property type="evidence" value="ECO:0007669"/>
    <property type="project" value="UniProtKB-UniRule"/>
</dbReference>
<proteinExistence type="inferred from homology"/>
<dbReference type="InterPro" id="IPR001872">
    <property type="entry name" value="Peptidase_A8"/>
</dbReference>
<organism evidence="11">
    <name type="scientific">Tepidanaerobacter syntrophicus</name>
    <dbReference type="NCBI Taxonomy" id="224999"/>
    <lineage>
        <taxon>Bacteria</taxon>
        <taxon>Bacillati</taxon>
        <taxon>Bacillota</taxon>
        <taxon>Clostridia</taxon>
        <taxon>Thermosediminibacterales</taxon>
        <taxon>Tepidanaerobacteraceae</taxon>
        <taxon>Tepidanaerobacter</taxon>
    </lineage>
</organism>
<keyword evidence="7 9" id="KW-1133">Transmembrane helix</keyword>
<dbReference type="Proteomes" id="UP000062160">
    <property type="component" value="Unassembled WGS sequence"/>
</dbReference>
<keyword evidence="5 9" id="KW-0064">Aspartyl protease</keyword>
<evidence type="ECO:0000313" key="11">
    <source>
        <dbReference type="EMBL" id="GAQ26050.1"/>
    </source>
</evidence>
<evidence type="ECO:0000256" key="7">
    <source>
        <dbReference type="ARBA" id="ARBA00022989"/>
    </source>
</evidence>
<keyword evidence="3 9" id="KW-0645">Protease</keyword>
<keyword evidence="8 9" id="KW-0472">Membrane</keyword>
<feature type="active site" evidence="9">
    <location>
        <position position="111"/>
    </location>
</feature>
<protein>
    <recommendedName>
        <fullName evidence="9">Lipoprotein signal peptidase</fullName>
        <ecNumber evidence="9">3.4.23.36</ecNumber>
    </recommendedName>
    <alternativeName>
        <fullName evidence="9">Prolipoprotein signal peptidase</fullName>
    </alternativeName>
    <alternativeName>
        <fullName evidence="9">Signal peptidase II</fullName>
        <shortName evidence="9">SPase II</shortName>
    </alternativeName>
</protein>
<keyword evidence="2 9" id="KW-1003">Cell membrane</keyword>
<dbReference type="PANTHER" id="PTHR33695">
    <property type="entry name" value="LIPOPROTEIN SIGNAL PEPTIDASE"/>
    <property type="match status" value="1"/>
</dbReference>
<comment type="pathway">
    <text evidence="9">Protein modification; lipoprotein biosynthesis (signal peptide cleavage).</text>
</comment>